<keyword evidence="4" id="KW-1185">Reference proteome</keyword>
<dbReference type="Gene3D" id="3.40.50.11980">
    <property type="match status" value="1"/>
</dbReference>
<organism evidence="3 4">
    <name type="scientific">Sulfitobacter marinus</name>
    <dbReference type="NCBI Taxonomy" id="394264"/>
    <lineage>
        <taxon>Bacteria</taxon>
        <taxon>Pseudomonadati</taxon>
        <taxon>Pseudomonadota</taxon>
        <taxon>Alphaproteobacteria</taxon>
        <taxon>Rhodobacterales</taxon>
        <taxon>Roseobacteraceae</taxon>
        <taxon>Sulfitobacter</taxon>
    </lineage>
</organism>
<sequence length="198" mass="21823">MIVSIVLFLASLGGIAVSMSSTALSDLILIAGPCCVASIVILFVEMWKWAARQAASRARSIVIDGSNVMYWQDGTPRIECVKEVVCHLTDLGFRPKVIFDANAGYLFSGKHCDDRAMSKFLRLPVVNIMVVPKGKPADPFILVAAREMGADIVTNDRFRDWVKDFPEVHEAGHLIKGKYRRGEVWLDLTVDEAGQQAA</sequence>
<dbReference type="OrthoDB" id="5196680at2"/>
<name>A0A1I6TIX7_9RHOB</name>
<dbReference type="RefSeq" id="WP_093916472.1">
    <property type="nucleotide sequence ID" value="NZ_FPAJ01000003.1"/>
</dbReference>
<keyword evidence="1" id="KW-0472">Membrane</keyword>
<dbReference type="AlphaFoldDB" id="A0A1I6TIX7"/>
<feature type="domain" description="RNase NYN" evidence="2">
    <location>
        <begin position="58"/>
        <end position="168"/>
    </location>
</feature>
<protein>
    <submittedName>
        <fullName evidence="3">Zc3h12a-like Ribonuclease NYN domain-containing protein</fullName>
    </submittedName>
</protein>
<dbReference type="STRING" id="394264.SAMN04488040_2281"/>
<feature type="transmembrane region" description="Helical" evidence="1">
    <location>
        <begin position="28"/>
        <end position="47"/>
    </location>
</feature>
<evidence type="ECO:0000313" key="4">
    <source>
        <dbReference type="Proteomes" id="UP000199239"/>
    </source>
</evidence>
<reference evidence="4" key="1">
    <citation type="submission" date="2016-10" db="EMBL/GenBank/DDBJ databases">
        <authorList>
            <person name="Varghese N."/>
            <person name="Submissions S."/>
        </authorList>
    </citation>
    <scope>NUCLEOTIDE SEQUENCE [LARGE SCALE GENOMIC DNA]</scope>
    <source>
        <strain evidence="4">DSM 23422</strain>
    </source>
</reference>
<evidence type="ECO:0000256" key="1">
    <source>
        <dbReference type="SAM" id="Phobius"/>
    </source>
</evidence>
<accession>A0A1I6TIX7</accession>
<keyword evidence="1" id="KW-1133">Transmembrane helix</keyword>
<dbReference type="EMBL" id="FPAJ01000003">
    <property type="protein sequence ID" value="SFS88967.1"/>
    <property type="molecule type" value="Genomic_DNA"/>
</dbReference>
<evidence type="ECO:0000259" key="2">
    <source>
        <dbReference type="Pfam" id="PF11977"/>
    </source>
</evidence>
<dbReference type="Pfam" id="PF11977">
    <property type="entry name" value="RNase_Zc3h12a"/>
    <property type="match status" value="1"/>
</dbReference>
<evidence type="ECO:0000313" key="3">
    <source>
        <dbReference type="EMBL" id="SFS88967.1"/>
    </source>
</evidence>
<gene>
    <name evidence="3" type="ORF">SAMN04488040_2281</name>
</gene>
<proteinExistence type="predicted"/>
<dbReference type="Proteomes" id="UP000199239">
    <property type="component" value="Unassembled WGS sequence"/>
</dbReference>
<dbReference type="InterPro" id="IPR021869">
    <property type="entry name" value="RNase_Zc3h12_NYN"/>
</dbReference>
<keyword evidence="1" id="KW-0812">Transmembrane</keyword>